<dbReference type="GO" id="GO:1990904">
    <property type="term" value="C:ribonucleoprotein complex"/>
    <property type="evidence" value="ECO:0007669"/>
    <property type="project" value="UniProtKB-KW"/>
</dbReference>
<dbReference type="Gene3D" id="3.40.30.10">
    <property type="entry name" value="Glutaredoxin"/>
    <property type="match status" value="1"/>
</dbReference>
<dbReference type="PANTHER" id="PTHR13274:SF2">
    <property type="entry name" value="SMALL RIBOSOMAL SUBUNIT PROTEIN MS25"/>
    <property type="match status" value="1"/>
</dbReference>
<accession>A0A0R3SHA2</accession>
<dbReference type="GO" id="GO:0003735">
    <property type="term" value="F:structural constituent of ribosome"/>
    <property type="evidence" value="ECO:0007669"/>
    <property type="project" value="InterPro"/>
</dbReference>
<protein>
    <recommendedName>
        <fullName evidence="6">Small ribosomal subunit protein mS25</fullName>
    </recommendedName>
    <alternativeName>
        <fullName evidence="7">28S ribosomal protein S25, mitochondrial</fullName>
    </alternativeName>
</protein>
<feature type="region of interest" description="Disordered" evidence="8">
    <location>
        <begin position="155"/>
        <end position="177"/>
    </location>
</feature>
<comment type="subcellular location">
    <subcellularLocation>
        <location evidence="1">Mitochondrion</location>
    </subcellularLocation>
</comment>
<dbReference type="STRING" id="6216.A0A0R3SHA2"/>
<dbReference type="InterPro" id="IPR007741">
    <property type="entry name" value="Ribosomal_mL43/mS25/NADH_DH"/>
</dbReference>
<dbReference type="PANTHER" id="PTHR13274">
    <property type="entry name" value="MITOCHONDRIAL RIBOSOMAL PROTEIN S25"/>
    <property type="match status" value="1"/>
</dbReference>
<dbReference type="EMBL" id="CABIJS010000333">
    <property type="protein sequence ID" value="VUZ49614.1"/>
    <property type="molecule type" value="Genomic_DNA"/>
</dbReference>
<gene>
    <name evidence="10" type="ORF">HDID_LOCUS4315</name>
    <name evidence="11" type="ORF">WMSIL1_LOCUS8941</name>
</gene>
<keyword evidence="13" id="KW-1185">Reference proteome</keyword>
<evidence type="ECO:0000256" key="4">
    <source>
        <dbReference type="ARBA" id="ARBA00023128"/>
    </source>
</evidence>
<dbReference type="Proteomes" id="UP000274504">
    <property type="component" value="Unassembled WGS sequence"/>
</dbReference>
<keyword evidence="3" id="KW-0689">Ribosomal protein</keyword>
<evidence type="ECO:0000256" key="1">
    <source>
        <dbReference type="ARBA" id="ARBA00004173"/>
    </source>
</evidence>
<evidence type="ECO:0000256" key="3">
    <source>
        <dbReference type="ARBA" id="ARBA00022980"/>
    </source>
</evidence>
<evidence type="ECO:0000256" key="7">
    <source>
        <dbReference type="ARBA" id="ARBA00035369"/>
    </source>
</evidence>
<keyword evidence="4" id="KW-0496">Mitochondrion</keyword>
<reference evidence="10 12" key="2">
    <citation type="submission" date="2018-11" db="EMBL/GenBank/DDBJ databases">
        <authorList>
            <consortium name="Pathogen Informatics"/>
        </authorList>
    </citation>
    <scope>NUCLEOTIDE SEQUENCE [LARGE SCALE GENOMIC DNA]</scope>
</reference>
<comment type="similarity">
    <text evidence="2">Belongs to the mitochondrion-specific ribosomal protein mS25 family.</text>
</comment>
<organism evidence="14">
    <name type="scientific">Hymenolepis diminuta</name>
    <name type="common">Rat tapeworm</name>
    <dbReference type="NCBI Taxonomy" id="6216"/>
    <lineage>
        <taxon>Eukaryota</taxon>
        <taxon>Metazoa</taxon>
        <taxon>Spiralia</taxon>
        <taxon>Lophotrochozoa</taxon>
        <taxon>Platyhelminthes</taxon>
        <taxon>Cestoda</taxon>
        <taxon>Eucestoda</taxon>
        <taxon>Cyclophyllidea</taxon>
        <taxon>Hymenolepididae</taxon>
        <taxon>Hymenolepis</taxon>
    </lineage>
</organism>
<evidence type="ECO:0000256" key="6">
    <source>
        <dbReference type="ARBA" id="ARBA00035139"/>
    </source>
</evidence>
<evidence type="ECO:0000313" key="10">
    <source>
        <dbReference type="EMBL" id="VDL47267.1"/>
    </source>
</evidence>
<evidence type="ECO:0000256" key="5">
    <source>
        <dbReference type="ARBA" id="ARBA00023274"/>
    </source>
</evidence>
<evidence type="ECO:0000259" key="9">
    <source>
        <dbReference type="SMART" id="SM00916"/>
    </source>
</evidence>
<dbReference type="SMART" id="SM00916">
    <property type="entry name" value="L51_S25_CI-B8"/>
    <property type="match status" value="1"/>
</dbReference>
<reference evidence="14" key="1">
    <citation type="submission" date="2017-02" db="UniProtKB">
        <authorList>
            <consortium name="WormBaseParasite"/>
        </authorList>
    </citation>
    <scope>IDENTIFICATION</scope>
</reference>
<evidence type="ECO:0000313" key="13">
    <source>
        <dbReference type="Proteomes" id="UP000321570"/>
    </source>
</evidence>
<proteinExistence type="inferred from homology"/>
<dbReference type="Proteomes" id="UP000321570">
    <property type="component" value="Unassembled WGS sequence"/>
</dbReference>
<name>A0A0R3SHA2_HYMDI</name>
<evidence type="ECO:0000256" key="8">
    <source>
        <dbReference type="SAM" id="MobiDB-lite"/>
    </source>
</evidence>
<dbReference type="OrthoDB" id="5919182at2759"/>
<dbReference type="AlphaFoldDB" id="A0A0R3SHA2"/>
<dbReference type="Pfam" id="PF05047">
    <property type="entry name" value="L51_S25_CI-B8"/>
    <property type="match status" value="1"/>
</dbReference>
<sequence>MPLLKGGRYAVTRTKKYLDAGRIIFRENIKVVAINTVSKGNISEGAREFIRWHLPPLQYKNPSVQIVTFQDICPTPFITFYLSDGREFKVDCSFRTADSIHNHIAGICAKTPDTIKKEEVENQQIINPANFGTKYPRQCICEIFGQVPCSSAIGRPKPWEGQEPNLPPMSEEADKSV</sequence>
<dbReference type="WBParaSite" id="HDID_0000431701-mRNA-1">
    <property type="protein sequence ID" value="HDID_0000431701-mRNA-1"/>
    <property type="gene ID" value="HDID_0000431701"/>
</dbReference>
<dbReference type="GO" id="GO:0005739">
    <property type="term" value="C:mitochondrion"/>
    <property type="evidence" value="ECO:0007669"/>
    <property type="project" value="UniProtKB-SubCell"/>
</dbReference>
<evidence type="ECO:0000313" key="11">
    <source>
        <dbReference type="EMBL" id="VUZ49614.1"/>
    </source>
</evidence>
<evidence type="ECO:0000256" key="2">
    <source>
        <dbReference type="ARBA" id="ARBA00008046"/>
    </source>
</evidence>
<dbReference type="EMBL" id="UYSG01001606">
    <property type="protein sequence ID" value="VDL47267.1"/>
    <property type="molecule type" value="Genomic_DNA"/>
</dbReference>
<dbReference type="SUPFAM" id="SSF52833">
    <property type="entry name" value="Thioredoxin-like"/>
    <property type="match status" value="1"/>
</dbReference>
<evidence type="ECO:0000313" key="14">
    <source>
        <dbReference type="WBParaSite" id="HDID_0000431701-mRNA-1"/>
    </source>
</evidence>
<feature type="domain" description="Ribosomal protein/NADH dehydrogenase" evidence="9">
    <location>
        <begin position="38"/>
        <end position="111"/>
    </location>
</feature>
<evidence type="ECO:0000313" key="12">
    <source>
        <dbReference type="Proteomes" id="UP000274504"/>
    </source>
</evidence>
<dbReference type="GO" id="GO:0005840">
    <property type="term" value="C:ribosome"/>
    <property type="evidence" value="ECO:0007669"/>
    <property type="project" value="UniProtKB-KW"/>
</dbReference>
<dbReference type="InterPro" id="IPR040049">
    <property type="entry name" value="Ribosomal_mS25/mL61"/>
</dbReference>
<dbReference type="InterPro" id="IPR036249">
    <property type="entry name" value="Thioredoxin-like_sf"/>
</dbReference>
<reference evidence="11 13" key="3">
    <citation type="submission" date="2019-07" db="EMBL/GenBank/DDBJ databases">
        <authorList>
            <person name="Jastrzebski P J."/>
            <person name="Paukszto L."/>
            <person name="Jastrzebski P J."/>
        </authorList>
    </citation>
    <scope>NUCLEOTIDE SEQUENCE [LARGE SCALE GENOMIC DNA]</scope>
    <source>
        <strain evidence="11 13">WMS-il1</strain>
    </source>
</reference>
<keyword evidence="5" id="KW-0687">Ribonucleoprotein</keyword>